<evidence type="ECO:0000256" key="9">
    <source>
        <dbReference type="PIRSR" id="PIRSR001399-2"/>
    </source>
</evidence>
<evidence type="ECO:0000256" key="1">
    <source>
        <dbReference type="ARBA" id="ARBA00001864"/>
    </source>
</evidence>
<evidence type="ECO:0000256" key="3">
    <source>
        <dbReference type="ARBA" id="ARBA00011037"/>
    </source>
</evidence>
<evidence type="ECO:0000256" key="10">
    <source>
        <dbReference type="PIRSR" id="PIRSR001399-3"/>
    </source>
</evidence>
<comment type="similarity">
    <text evidence="3 7">Belongs to the type-II 3-dehydroquinase family.</text>
</comment>
<dbReference type="PANTHER" id="PTHR21272:SF3">
    <property type="entry name" value="CATABOLIC 3-DEHYDROQUINASE"/>
    <property type="match status" value="1"/>
</dbReference>
<comment type="catalytic activity">
    <reaction evidence="1 7">
        <text>3-dehydroquinate = 3-dehydroshikimate + H2O</text>
        <dbReference type="Rhea" id="RHEA:21096"/>
        <dbReference type="ChEBI" id="CHEBI:15377"/>
        <dbReference type="ChEBI" id="CHEBI:16630"/>
        <dbReference type="ChEBI" id="CHEBI:32364"/>
        <dbReference type="EC" id="4.2.1.10"/>
    </reaction>
</comment>
<evidence type="ECO:0000313" key="11">
    <source>
        <dbReference type="EMBL" id="BCP66510.1"/>
    </source>
</evidence>
<reference evidence="12 13" key="1">
    <citation type="submission" date="2018-10" db="EMBL/GenBank/DDBJ databases">
        <authorList>
            <person name="Peiro R."/>
            <person name="Begona"/>
            <person name="Cbmso G."/>
            <person name="Lopez M."/>
            <person name="Gonzalez S."/>
            <person name="Sacristan E."/>
            <person name="Castillo E."/>
        </authorList>
    </citation>
    <scope>NUCLEOTIDE SEQUENCE [LARGE SCALE GENOMIC DNA]</scope>
    <source>
        <strain evidence="12">TTHNAR1</strain>
    </source>
</reference>
<dbReference type="OMA" id="AYTHYSY"/>
<dbReference type="PANTHER" id="PTHR21272">
    <property type="entry name" value="CATABOLIC 3-DEHYDROQUINASE"/>
    <property type="match status" value="1"/>
</dbReference>
<accession>A0A3P4APQ7</accession>
<keyword evidence="6 7" id="KW-0456">Lyase</keyword>
<keyword evidence="7" id="KW-0057">Aromatic amino acid biosynthesis</keyword>
<evidence type="ECO:0000256" key="6">
    <source>
        <dbReference type="ARBA" id="ARBA00023239"/>
    </source>
</evidence>
<dbReference type="InterPro" id="IPR018509">
    <property type="entry name" value="DHquinase_II_CS"/>
</dbReference>
<dbReference type="GO" id="GO:0019631">
    <property type="term" value="P:quinate catabolic process"/>
    <property type="evidence" value="ECO:0007669"/>
    <property type="project" value="TreeGrafter"/>
</dbReference>
<feature type="binding site" evidence="7 9">
    <location>
        <position position="73"/>
    </location>
    <ligand>
        <name>substrate</name>
    </ligand>
</feature>
<protein>
    <recommendedName>
        <fullName evidence="5 7">3-dehydroquinate dehydratase</fullName>
        <shortName evidence="7">3-dehydroquinase</shortName>
        <ecNumber evidence="5 7">4.2.1.10</ecNumber>
    </recommendedName>
    <alternativeName>
        <fullName evidence="7">Type II DHQase</fullName>
    </alternativeName>
</protein>
<keyword evidence="7" id="KW-0028">Amino-acid biosynthesis</keyword>
<dbReference type="NCBIfam" id="NF003807">
    <property type="entry name" value="PRK05395.1-4"/>
    <property type="match status" value="1"/>
</dbReference>
<dbReference type="EMBL" id="AP024270">
    <property type="protein sequence ID" value="BCP66510.1"/>
    <property type="molecule type" value="Genomic_DNA"/>
</dbReference>
<dbReference type="UniPathway" id="UPA00053">
    <property type="reaction ID" value="UER00086"/>
</dbReference>
<dbReference type="EMBL" id="LR027517">
    <property type="protein sequence ID" value="VCU52559.1"/>
    <property type="molecule type" value="Genomic_DNA"/>
</dbReference>
<dbReference type="AlphaFoldDB" id="A0A3P4APQ7"/>
<dbReference type="GeneID" id="3169111"/>
<dbReference type="NCBIfam" id="NF003805">
    <property type="entry name" value="PRK05395.1-2"/>
    <property type="match status" value="1"/>
</dbReference>
<dbReference type="Pfam" id="PF01220">
    <property type="entry name" value="DHquinase_II"/>
    <property type="match status" value="1"/>
</dbReference>
<sequence length="149" mass="16454">MVLILNGPNLNLLGRREPEVYGRTTLEELEALCEAWGAELGLGVVFRQTNYEGQLIEWVQQAHQEGFLAIVLNPGALTHYSYALLDAIRAQPLPVVEVHLTNLHAREEFRRHSVTAPACRGIVSGFGPLSYKLALVYLAETLEVGGEGF</sequence>
<evidence type="ECO:0000256" key="7">
    <source>
        <dbReference type="HAMAP-Rule" id="MF_00169"/>
    </source>
</evidence>
<feature type="binding site" evidence="7 9">
    <location>
        <begin position="100"/>
        <end position="101"/>
    </location>
    <ligand>
        <name>substrate</name>
    </ligand>
</feature>
<evidence type="ECO:0000256" key="5">
    <source>
        <dbReference type="ARBA" id="ARBA00012060"/>
    </source>
</evidence>
<dbReference type="InterPro" id="IPR001874">
    <property type="entry name" value="DHquinase_II"/>
</dbReference>
<dbReference type="HAMAP" id="MF_00169">
    <property type="entry name" value="AroQ"/>
    <property type="match status" value="1"/>
</dbReference>
<dbReference type="GO" id="GO:0008652">
    <property type="term" value="P:amino acid biosynthetic process"/>
    <property type="evidence" value="ECO:0007669"/>
    <property type="project" value="UniProtKB-KW"/>
</dbReference>
<comment type="function">
    <text evidence="7">Catalyzes a trans-dehydration via an enolate intermediate.</text>
</comment>
<feature type="binding site" evidence="7 9">
    <location>
        <position position="86"/>
    </location>
    <ligand>
        <name>substrate</name>
    </ligand>
</feature>
<dbReference type="GO" id="GO:0009073">
    <property type="term" value="P:aromatic amino acid family biosynthetic process"/>
    <property type="evidence" value="ECO:0007669"/>
    <property type="project" value="UniProtKB-KW"/>
</dbReference>
<evidence type="ECO:0000256" key="2">
    <source>
        <dbReference type="ARBA" id="ARBA00004902"/>
    </source>
</evidence>
<evidence type="ECO:0000313" key="14">
    <source>
        <dbReference type="Proteomes" id="UP000596099"/>
    </source>
</evidence>
<dbReference type="GO" id="GO:0009423">
    <property type="term" value="P:chorismate biosynthetic process"/>
    <property type="evidence" value="ECO:0007669"/>
    <property type="project" value="UniProtKB-UniRule"/>
</dbReference>
<comment type="subunit">
    <text evidence="4 7">Homododecamer.</text>
</comment>
<reference evidence="11" key="2">
    <citation type="journal article" date="2021" name="Microbiol. Resour. Announc.">
        <title>Complete Genome Sequence of Thermus thermophilus Strain HB5018, Isolated from Mine Hot Spring in Japan.</title>
        <authorList>
            <person name="Miyazaki K."/>
            <person name="Moriya T."/>
            <person name="Nemoto N."/>
            <person name="Oshima T."/>
            <person name="Yura K."/>
            <person name="Bessho Y."/>
        </authorList>
    </citation>
    <scope>NUCLEOTIDE SEQUENCE</scope>
    <source>
        <strain evidence="11">HB5018</strain>
    </source>
</reference>
<dbReference type="PROSITE" id="PS01029">
    <property type="entry name" value="DEHYDROQUINASE_II"/>
    <property type="match status" value="1"/>
</dbReference>
<dbReference type="CDD" id="cd00466">
    <property type="entry name" value="DHQase_II"/>
    <property type="match status" value="1"/>
</dbReference>
<name>A0A3P4APQ7_THETH</name>
<dbReference type="Proteomes" id="UP000279841">
    <property type="component" value="Chromosome"/>
</dbReference>
<dbReference type="PIRSF" id="PIRSF001399">
    <property type="entry name" value="DHquinase_II"/>
    <property type="match status" value="1"/>
</dbReference>
<reference evidence="14" key="3">
    <citation type="submission" date="2021-01" db="EMBL/GenBank/DDBJ databases">
        <title>Complete Genome Sequence of Thermus thermophilus Strain HB5018, Isolated from Mine Onsen Hot Spring.</title>
        <authorList>
            <person name="Miyazaki K."/>
            <person name="Moriya T."/>
            <person name="Nemoto N."/>
            <person name="Oshima T."/>
            <person name="Yura K."/>
            <person name="Bessho Y."/>
        </authorList>
    </citation>
    <scope>NUCLEOTIDE SEQUENCE [LARGE SCALE GENOMIC DNA]</scope>
    <source>
        <strain evidence="14">HB5018</strain>
    </source>
</reference>
<feature type="active site" description="Proton acceptor" evidence="7 8">
    <location>
        <position position="21"/>
    </location>
</feature>
<evidence type="ECO:0000256" key="8">
    <source>
        <dbReference type="PIRSR" id="PIRSR001399-1"/>
    </source>
</evidence>
<dbReference type="NCBIfam" id="TIGR01088">
    <property type="entry name" value="aroQ"/>
    <property type="match status" value="1"/>
</dbReference>
<organism evidence="12 13">
    <name type="scientific">Thermus thermophilus</name>
    <dbReference type="NCBI Taxonomy" id="274"/>
    <lineage>
        <taxon>Bacteria</taxon>
        <taxon>Thermotogati</taxon>
        <taxon>Deinococcota</taxon>
        <taxon>Deinococci</taxon>
        <taxon>Thermales</taxon>
        <taxon>Thermaceae</taxon>
        <taxon>Thermus</taxon>
    </lineage>
</organism>
<dbReference type="GO" id="GO:0003855">
    <property type="term" value="F:3-dehydroquinate dehydratase activity"/>
    <property type="evidence" value="ECO:0007669"/>
    <property type="project" value="UniProtKB-UniRule"/>
</dbReference>
<comment type="pathway">
    <text evidence="2 7">Metabolic intermediate biosynthesis; chorismate biosynthesis; chorismate from D-erythrose 4-phosphate and phosphoenolpyruvate: step 3/7.</text>
</comment>
<evidence type="ECO:0000313" key="13">
    <source>
        <dbReference type="Proteomes" id="UP000279841"/>
    </source>
</evidence>
<dbReference type="Gene3D" id="3.40.50.9100">
    <property type="entry name" value="Dehydroquinase, class II"/>
    <property type="match status" value="1"/>
</dbReference>
<evidence type="ECO:0000313" key="12">
    <source>
        <dbReference type="EMBL" id="VCU52559.1"/>
    </source>
</evidence>
<dbReference type="NCBIfam" id="NF003806">
    <property type="entry name" value="PRK05395.1-3"/>
    <property type="match status" value="1"/>
</dbReference>
<dbReference type="EC" id="4.2.1.10" evidence="5 7"/>
<feature type="site" description="Transition state stabilizer" evidence="7 10">
    <location>
        <position position="16"/>
    </location>
</feature>
<dbReference type="SUPFAM" id="SSF52304">
    <property type="entry name" value="Type II 3-dehydroquinate dehydratase"/>
    <property type="match status" value="1"/>
</dbReference>
<feature type="active site" description="Proton donor" evidence="7 8">
    <location>
        <position position="99"/>
    </location>
</feature>
<feature type="binding site" evidence="7 9">
    <location>
        <position position="79"/>
    </location>
    <ligand>
        <name>substrate</name>
    </ligand>
</feature>
<proteinExistence type="inferred from homology"/>
<dbReference type="SMR" id="A0A3P4APQ7"/>
<gene>
    <name evidence="7 12" type="primary">aroQ</name>
    <name evidence="11" type="ORF">TthHB5018_14440</name>
    <name evidence="12" type="ORF">TTHN1_00309</name>
</gene>
<dbReference type="InterPro" id="IPR036441">
    <property type="entry name" value="DHquinase_II_sf"/>
</dbReference>
<feature type="binding site" evidence="7 9">
    <location>
        <position position="110"/>
    </location>
    <ligand>
        <name>substrate</name>
    </ligand>
</feature>
<dbReference type="Proteomes" id="UP000596099">
    <property type="component" value="Chromosome"/>
</dbReference>
<evidence type="ECO:0000256" key="4">
    <source>
        <dbReference type="ARBA" id="ARBA00011193"/>
    </source>
</evidence>
<dbReference type="RefSeq" id="WP_011173409.1">
    <property type="nucleotide sequence ID" value="NZ_AP019792.1"/>
</dbReference>